<evidence type="ECO:0000313" key="1">
    <source>
        <dbReference type="EMBL" id="RMZ97213.1"/>
    </source>
</evidence>
<protein>
    <submittedName>
        <fullName evidence="1">Uncharacterized protein</fullName>
    </submittedName>
</protein>
<dbReference type="AlphaFoldDB" id="A0A3M7PDY6"/>
<name>A0A3M7PDY6_BRAPC</name>
<evidence type="ECO:0000313" key="2">
    <source>
        <dbReference type="Proteomes" id="UP000276133"/>
    </source>
</evidence>
<organism evidence="1 2">
    <name type="scientific">Brachionus plicatilis</name>
    <name type="common">Marine rotifer</name>
    <name type="synonym">Brachionus muelleri</name>
    <dbReference type="NCBI Taxonomy" id="10195"/>
    <lineage>
        <taxon>Eukaryota</taxon>
        <taxon>Metazoa</taxon>
        <taxon>Spiralia</taxon>
        <taxon>Gnathifera</taxon>
        <taxon>Rotifera</taxon>
        <taxon>Eurotatoria</taxon>
        <taxon>Monogononta</taxon>
        <taxon>Pseudotrocha</taxon>
        <taxon>Ploima</taxon>
        <taxon>Brachionidae</taxon>
        <taxon>Brachionus</taxon>
    </lineage>
</organism>
<dbReference type="Proteomes" id="UP000276133">
    <property type="component" value="Unassembled WGS sequence"/>
</dbReference>
<sequence length="109" mass="12261">MSHDHNIKGHSLNLDGVYGIWSKGLVPGGLKKSSLKSPSTTTGISLDSKELTKKDNLERMSSYEEMGWIFPRNFETFFKIFSQEILILFILQVEGGLPESFGFRVLYGS</sequence>
<feature type="non-terminal residue" evidence="1">
    <location>
        <position position="109"/>
    </location>
</feature>
<dbReference type="EMBL" id="REGN01011543">
    <property type="protein sequence ID" value="RMZ97213.1"/>
    <property type="molecule type" value="Genomic_DNA"/>
</dbReference>
<comment type="caution">
    <text evidence="1">The sequence shown here is derived from an EMBL/GenBank/DDBJ whole genome shotgun (WGS) entry which is preliminary data.</text>
</comment>
<gene>
    <name evidence="1" type="ORF">BpHYR1_026000</name>
</gene>
<reference evidence="1 2" key="1">
    <citation type="journal article" date="2018" name="Sci. Rep.">
        <title>Genomic signatures of local adaptation to the degree of environmental predictability in rotifers.</title>
        <authorList>
            <person name="Franch-Gras L."/>
            <person name="Hahn C."/>
            <person name="Garcia-Roger E.M."/>
            <person name="Carmona M.J."/>
            <person name="Serra M."/>
            <person name="Gomez A."/>
        </authorList>
    </citation>
    <scope>NUCLEOTIDE SEQUENCE [LARGE SCALE GENOMIC DNA]</scope>
    <source>
        <strain evidence="1">HYR1</strain>
    </source>
</reference>
<keyword evidence="2" id="KW-1185">Reference proteome</keyword>
<proteinExistence type="predicted"/>
<accession>A0A3M7PDY6</accession>